<evidence type="ECO:0008006" key="4">
    <source>
        <dbReference type="Google" id="ProtNLM"/>
    </source>
</evidence>
<sequence>MGTLLNENPLLLLIAACEVGFWVLLGAGLFARYVLRQRRLSTVLLLCVPLLDVVLVAASIADVAGGSQPGGTHGLAAIYLGFTVAFGHSMVRWADARFAHRFAGGPPPPRPPQHGTAKVVHEWREWGKAAIAWAIAMGVMLVIATVARIGIPAPQVWFDDPFWSWAARGGAVVAIWFVGWPLWVTLNPPREKEADRAR</sequence>
<feature type="transmembrane region" description="Helical" evidence="1">
    <location>
        <begin position="163"/>
        <end position="186"/>
    </location>
</feature>
<evidence type="ECO:0000313" key="3">
    <source>
        <dbReference type="Proteomes" id="UP001596302"/>
    </source>
</evidence>
<dbReference type="RefSeq" id="WP_379585501.1">
    <property type="nucleotide sequence ID" value="NZ_JBHSQW010000031.1"/>
</dbReference>
<name>A0ABW1J3Q7_9PSEU</name>
<evidence type="ECO:0000256" key="1">
    <source>
        <dbReference type="SAM" id="Phobius"/>
    </source>
</evidence>
<evidence type="ECO:0000313" key="2">
    <source>
        <dbReference type="EMBL" id="MFC5995453.1"/>
    </source>
</evidence>
<comment type="caution">
    <text evidence="2">The sequence shown here is derived from an EMBL/GenBank/DDBJ whole genome shotgun (WGS) entry which is preliminary data.</text>
</comment>
<gene>
    <name evidence="2" type="ORF">ACFQE5_14660</name>
</gene>
<organism evidence="2 3">
    <name type="scientific">Pseudonocardia hispaniensis</name>
    <dbReference type="NCBI Taxonomy" id="904933"/>
    <lineage>
        <taxon>Bacteria</taxon>
        <taxon>Bacillati</taxon>
        <taxon>Actinomycetota</taxon>
        <taxon>Actinomycetes</taxon>
        <taxon>Pseudonocardiales</taxon>
        <taxon>Pseudonocardiaceae</taxon>
        <taxon>Pseudonocardia</taxon>
    </lineage>
</organism>
<keyword evidence="1" id="KW-1133">Transmembrane helix</keyword>
<proteinExistence type="predicted"/>
<keyword evidence="3" id="KW-1185">Reference proteome</keyword>
<feature type="transmembrane region" description="Helical" evidence="1">
    <location>
        <begin position="12"/>
        <end position="31"/>
    </location>
</feature>
<protein>
    <recommendedName>
        <fullName evidence="4">Membrane protein YmcC</fullName>
    </recommendedName>
</protein>
<reference evidence="3" key="1">
    <citation type="journal article" date="2019" name="Int. J. Syst. Evol. Microbiol.">
        <title>The Global Catalogue of Microorganisms (GCM) 10K type strain sequencing project: providing services to taxonomists for standard genome sequencing and annotation.</title>
        <authorList>
            <consortium name="The Broad Institute Genomics Platform"/>
            <consortium name="The Broad Institute Genome Sequencing Center for Infectious Disease"/>
            <person name="Wu L."/>
            <person name="Ma J."/>
        </authorList>
    </citation>
    <scope>NUCLEOTIDE SEQUENCE [LARGE SCALE GENOMIC DNA]</scope>
    <source>
        <strain evidence="3">CCM 8391</strain>
    </source>
</reference>
<accession>A0ABW1J3Q7</accession>
<keyword evidence="1" id="KW-0472">Membrane</keyword>
<keyword evidence="1" id="KW-0812">Transmembrane</keyword>
<feature type="transmembrane region" description="Helical" evidence="1">
    <location>
        <begin position="43"/>
        <end position="61"/>
    </location>
</feature>
<feature type="transmembrane region" description="Helical" evidence="1">
    <location>
        <begin position="130"/>
        <end position="151"/>
    </location>
</feature>
<dbReference type="Proteomes" id="UP001596302">
    <property type="component" value="Unassembled WGS sequence"/>
</dbReference>
<dbReference type="EMBL" id="JBHSQW010000031">
    <property type="protein sequence ID" value="MFC5995453.1"/>
    <property type="molecule type" value="Genomic_DNA"/>
</dbReference>
<feature type="transmembrane region" description="Helical" evidence="1">
    <location>
        <begin position="73"/>
        <end position="91"/>
    </location>
</feature>